<dbReference type="InterPro" id="IPR051549">
    <property type="entry name" value="PEP_Utilizing_Enz"/>
</dbReference>
<proteinExistence type="predicted"/>
<evidence type="ECO:0000259" key="1">
    <source>
        <dbReference type="Pfam" id="PF00391"/>
    </source>
</evidence>
<dbReference type="Pfam" id="PF00391">
    <property type="entry name" value="PEP-utilizers"/>
    <property type="match status" value="1"/>
</dbReference>
<organism evidence="2 3">
    <name type="scientific">Calidithermus terrae</name>
    <dbReference type="NCBI Taxonomy" id="1408545"/>
    <lineage>
        <taxon>Bacteria</taxon>
        <taxon>Thermotogati</taxon>
        <taxon>Deinococcota</taxon>
        <taxon>Deinococci</taxon>
        <taxon>Thermales</taxon>
        <taxon>Thermaceae</taxon>
        <taxon>Calidithermus</taxon>
    </lineage>
</organism>
<dbReference type="PANTHER" id="PTHR43615">
    <property type="entry name" value="PHOSPHOENOLPYRUVATE SYNTHASE-RELATED"/>
    <property type="match status" value="1"/>
</dbReference>
<reference evidence="2 3" key="1">
    <citation type="submission" date="2018-08" db="EMBL/GenBank/DDBJ databases">
        <title>Meiothermus terrae DSM 26712 genome sequencing project.</title>
        <authorList>
            <person name="Da Costa M.S."/>
            <person name="Albuquerque L."/>
            <person name="Raposo P."/>
            <person name="Froufe H.J.C."/>
            <person name="Barroso C.S."/>
            <person name="Egas C."/>
        </authorList>
    </citation>
    <scope>NUCLEOTIDE SEQUENCE [LARGE SCALE GENOMIC DNA]</scope>
    <source>
        <strain evidence="2 3">DSM 26712</strain>
    </source>
</reference>
<keyword evidence="3" id="KW-1185">Reference proteome</keyword>
<dbReference type="InterPro" id="IPR036637">
    <property type="entry name" value="Phosphohistidine_dom_sf"/>
</dbReference>
<dbReference type="AlphaFoldDB" id="A0A399DYV3"/>
<gene>
    <name evidence="2" type="primary">pigC</name>
    <name evidence="2" type="ORF">Mterra_03999</name>
</gene>
<dbReference type="Gene3D" id="3.50.30.10">
    <property type="entry name" value="Phosphohistidine domain"/>
    <property type="match status" value="1"/>
</dbReference>
<protein>
    <submittedName>
        <fullName evidence="2">Prodigiosin synthesizing transferase PigC</fullName>
        <ecNumber evidence="2">6.4.-.-</ecNumber>
    </submittedName>
</protein>
<dbReference type="Proteomes" id="UP000265715">
    <property type="component" value="Unassembled WGS sequence"/>
</dbReference>
<accession>A0A399DYV3</accession>
<dbReference type="InterPro" id="IPR008279">
    <property type="entry name" value="PEP-util_enz_mobile_dom"/>
</dbReference>
<dbReference type="EMBL" id="QXDL01000365">
    <property type="protein sequence ID" value="RIH75240.1"/>
    <property type="molecule type" value="Genomic_DNA"/>
</dbReference>
<sequence>MVSAEPAERLRAMAARVRGNPDLIGRLEADPAAALREHPELEREFRAYLERFGDRCLDELKLESPTLTDQPELLARTVAQLARAPESPASEAEARRRAAEARALGQLSGWRRRVFAYVLREARARVRGRENLRFERTRVFGEARRLFRAMGQRLRAMGRLEHEDDVFYLTVEEILGYAEGTAVSLDLRGLAALRKAEFERHRAEGEPPRRFRSLGSVYEAEPVGQEAEGQGAELRRGLACSPGRVRGGVRVILDPRAARLEEPAVLVAPRTDPGWILVLPLARGLIVERGSLLSHSAIVARELGIPCVVGLDGATRWLRDGDEVELDGSAGTVRLLKAGVSP</sequence>
<dbReference type="GO" id="GO:0016772">
    <property type="term" value="F:transferase activity, transferring phosphorus-containing groups"/>
    <property type="evidence" value="ECO:0007669"/>
    <property type="project" value="InterPro"/>
</dbReference>
<keyword evidence="2" id="KW-0436">Ligase</keyword>
<name>A0A399DYV3_9DEIN</name>
<feature type="domain" description="PEP-utilising enzyme mobile" evidence="1">
    <location>
        <begin position="261"/>
        <end position="331"/>
    </location>
</feature>
<evidence type="ECO:0000313" key="2">
    <source>
        <dbReference type="EMBL" id="RIH75240.1"/>
    </source>
</evidence>
<dbReference type="SUPFAM" id="SSF52009">
    <property type="entry name" value="Phosphohistidine domain"/>
    <property type="match status" value="1"/>
</dbReference>
<dbReference type="EC" id="6.4.-.-" evidence="2"/>
<dbReference type="PANTHER" id="PTHR43615:SF1">
    <property type="entry name" value="PPDK_N DOMAIN-CONTAINING PROTEIN"/>
    <property type="match status" value="1"/>
</dbReference>
<dbReference type="GO" id="GO:0016874">
    <property type="term" value="F:ligase activity"/>
    <property type="evidence" value="ECO:0007669"/>
    <property type="project" value="UniProtKB-KW"/>
</dbReference>
<comment type="caution">
    <text evidence="2">The sequence shown here is derived from an EMBL/GenBank/DDBJ whole genome shotgun (WGS) entry which is preliminary data.</text>
</comment>
<evidence type="ECO:0000313" key="3">
    <source>
        <dbReference type="Proteomes" id="UP000265715"/>
    </source>
</evidence>
<keyword evidence="2" id="KW-0808">Transferase</keyword>